<dbReference type="InterPro" id="IPR040410">
    <property type="entry name" value="UPF0658_Golgi"/>
</dbReference>
<dbReference type="HOGENOM" id="CLU_029564_0_0_1"/>
<sequence length="318" mass="36261">MQRFSKTSKLSLLNSLATALLITILESIIAAYYYTSLANTTAADRNIFVYLIMFTLSQVFQFIFYLNAIVHQNMIQIIAHFVFFSCCLAYSIFQYSQLKGILSAQYDYAFAAVRPFLSAIIIVFGSAWILFACALHPFYQEFGWQVYKRLGADPQIKSSISIYSTIDMYRNYQIFVMILKLDVFFSVIFVTLFLVILPIDDAEFPLSIVAGIIMSLFLLLALNGLKNEKKLYLRLFIGECVILLAYMIFKIVRVNSPDQADRYVGSIKFLTFFGKWVVNGRVASVSIFCTLLTLINAIVCLNNFGKGLKEKSKDELLF</sequence>
<evidence type="ECO:0000313" key="2">
    <source>
        <dbReference type="EMBL" id="EPZ32730.1"/>
    </source>
</evidence>
<evidence type="ECO:0000313" key="3">
    <source>
        <dbReference type="Proteomes" id="UP000030755"/>
    </source>
</evidence>
<accession>A0A075ARD2</accession>
<feature type="transmembrane region" description="Helical" evidence="1">
    <location>
        <begin position="204"/>
        <end position="224"/>
    </location>
</feature>
<dbReference type="AlphaFoldDB" id="A0A075ARD2"/>
<dbReference type="PANTHER" id="PTHR34391">
    <property type="entry name" value="UPF0658 GOLGI APPARATUS MEMBRANE PROTEIN C1952.10C-RELATED"/>
    <property type="match status" value="1"/>
</dbReference>
<feature type="transmembrane region" description="Helical" evidence="1">
    <location>
        <begin position="77"/>
        <end position="96"/>
    </location>
</feature>
<keyword evidence="1" id="KW-1133">Transmembrane helix</keyword>
<evidence type="ECO:0000256" key="1">
    <source>
        <dbReference type="SAM" id="Phobius"/>
    </source>
</evidence>
<dbReference type="Proteomes" id="UP000030755">
    <property type="component" value="Unassembled WGS sequence"/>
</dbReference>
<feature type="transmembrane region" description="Helical" evidence="1">
    <location>
        <begin position="116"/>
        <end position="139"/>
    </location>
</feature>
<dbReference type="OMA" id="IYTEFGW"/>
<feature type="transmembrane region" description="Helical" evidence="1">
    <location>
        <begin position="47"/>
        <end position="70"/>
    </location>
</feature>
<feature type="transmembrane region" description="Helical" evidence="1">
    <location>
        <begin position="282"/>
        <end position="304"/>
    </location>
</feature>
<protein>
    <submittedName>
        <fullName evidence="2">Uncharacterized protein</fullName>
    </submittedName>
</protein>
<feature type="transmembrane region" description="Helical" evidence="1">
    <location>
        <begin position="174"/>
        <end position="198"/>
    </location>
</feature>
<keyword evidence="1" id="KW-0812">Transmembrane</keyword>
<dbReference type="EMBL" id="KE561117">
    <property type="protein sequence ID" value="EPZ32730.1"/>
    <property type="molecule type" value="Genomic_DNA"/>
</dbReference>
<feature type="transmembrane region" description="Helical" evidence="1">
    <location>
        <begin position="12"/>
        <end position="35"/>
    </location>
</feature>
<keyword evidence="1" id="KW-0472">Membrane</keyword>
<name>A0A075ARD2_ROZAC</name>
<reference evidence="2 3" key="1">
    <citation type="journal article" date="2013" name="Curr. Biol.">
        <title>Shared signatures of parasitism and phylogenomics unite Cryptomycota and microsporidia.</title>
        <authorList>
            <person name="James T.Y."/>
            <person name="Pelin A."/>
            <person name="Bonen L."/>
            <person name="Ahrendt S."/>
            <person name="Sain D."/>
            <person name="Corradi N."/>
            <person name="Stajich J.E."/>
        </authorList>
    </citation>
    <scope>NUCLEOTIDE SEQUENCE [LARGE SCALE GENOMIC DNA]</scope>
    <source>
        <strain evidence="2 3">CSF55</strain>
    </source>
</reference>
<dbReference type="GO" id="GO:0005794">
    <property type="term" value="C:Golgi apparatus"/>
    <property type="evidence" value="ECO:0007669"/>
    <property type="project" value="TreeGrafter"/>
</dbReference>
<feature type="transmembrane region" description="Helical" evidence="1">
    <location>
        <begin position="231"/>
        <end position="249"/>
    </location>
</feature>
<gene>
    <name evidence="2" type="ORF">O9G_000805</name>
</gene>
<proteinExistence type="predicted"/>
<dbReference type="OrthoDB" id="2448307at2759"/>
<organism evidence="2 3">
    <name type="scientific">Rozella allomycis (strain CSF55)</name>
    <dbReference type="NCBI Taxonomy" id="988480"/>
    <lineage>
        <taxon>Eukaryota</taxon>
        <taxon>Fungi</taxon>
        <taxon>Fungi incertae sedis</taxon>
        <taxon>Cryptomycota</taxon>
        <taxon>Cryptomycota incertae sedis</taxon>
        <taxon>Rozella</taxon>
    </lineage>
</organism>
<dbReference type="PANTHER" id="PTHR34391:SF1">
    <property type="entry name" value="UPF0658 GOLGI APPARATUS MEMBRANE PROTEIN C1952.10C-RELATED"/>
    <property type="match status" value="1"/>
</dbReference>
<keyword evidence="3" id="KW-1185">Reference proteome</keyword>